<name>A0A423KG85_9PSED</name>
<dbReference type="Proteomes" id="UP000283627">
    <property type="component" value="Unassembled WGS sequence"/>
</dbReference>
<gene>
    <name evidence="2" type="ORF">BK665_18345</name>
</gene>
<evidence type="ECO:0000313" key="3">
    <source>
        <dbReference type="Proteomes" id="UP000283627"/>
    </source>
</evidence>
<dbReference type="AlphaFoldDB" id="A0A423KG85"/>
<reference evidence="2 3" key="1">
    <citation type="submission" date="2016-10" db="EMBL/GenBank/DDBJ databases">
        <title>Comparative genome analysis of multiple Pseudomonas spp. focuses on biocontrol and plant growth promoting traits.</title>
        <authorList>
            <person name="Tao X.-Y."/>
            <person name="Taylor C.G."/>
        </authorList>
    </citation>
    <scope>NUCLEOTIDE SEQUENCE [LARGE SCALE GENOMIC DNA]</scope>
    <source>
        <strain evidence="2 3">39A2</strain>
    </source>
</reference>
<organism evidence="2 3">
    <name type="scientific">Pseudomonas frederiksbergensis</name>
    <dbReference type="NCBI Taxonomy" id="104087"/>
    <lineage>
        <taxon>Bacteria</taxon>
        <taxon>Pseudomonadati</taxon>
        <taxon>Pseudomonadota</taxon>
        <taxon>Gammaproteobacteria</taxon>
        <taxon>Pseudomonadales</taxon>
        <taxon>Pseudomonadaceae</taxon>
        <taxon>Pseudomonas</taxon>
    </lineage>
</organism>
<feature type="region of interest" description="Disordered" evidence="1">
    <location>
        <begin position="151"/>
        <end position="177"/>
    </location>
</feature>
<comment type="caution">
    <text evidence="2">The sequence shown here is derived from an EMBL/GenBank/DDBJ whole genome shotgun (WGS) entry which is preliminary data.</text>
</comment>
<evidence type="ECO:0000313" key="2">
    <source>
        <dbReference type="EMBL" id="RON51824.1"/>
    </source>
</evidence>
<sequence>MDESTFRSLVQEVSQAIAPFPDQPVHLYRPIKSFSRWFPYRAPGTTLIGMDIVAQAVMDFGIEKSIRKALGVSAKNFENVRRSNYSSSPTTLASIQRNMGLFQLIVPVTPLGEPQGSLAPEVRFGLKILEGLLGGATHISKMTHPRSCPAAVTSAASRHTSGPLAPAWDSTNRPLDW</sequence>
<accession>A0A423KG85</accession>
<evidence type="ECO:0000256" key="1">
    <source>
        <dbReference type="SAM" id="MobiDB-lite"/>
    </source>
</evidence>
<protein>
    <submittedName>
        <fullName evidence="2">Uncharacterized protein</fullName>
    </submittedName>
</protein>
<dbReference type="EMBL" id="MOBP01000012">
    <property type="protein sequence ID" value="RON51824.1"/>
    <property type="molecule type" value="Genomic_DNA"/>
</dbReference>
<proteinExistence type="predicted"/>